<sequence>MAQRTVTRRAGPSARVPTTSARTTTGFAIPPSLPLSHTYLPNLPARQQLPMPTPTPTASAPNA</sequence>
<protein>
    <submittedName>
        <fullName evidence="2">Uncharacterized protein</fullName>
    </submittedName>
</protein>
<name>A0A9W6PLC6_9ACTN</name>
<feature type="region of interest" description="Disordered" evidence="1">
    <location>
        <begin position="1"/>
        <end position="63"/>
    </location>
</feature>
<gene>
    <name evidence="2" type="ORF">Kpho01_51820</name>
</gene>
<comment type="caution">
    <text evidence="2">The sequence shown here is derived from an EMBL/GenBank/DDBJ whole genome shotgun (WGS) entry which is preliminary data.</text>
</comment>
<accession>A0A9W6PLC6</accession>
<evidence type="ECO:0000313" key="2">
    <source>
        <dbReference type="EMBL" id="GLW57171.1"/>
    </source>
</evidence>
<dbReference type="EMBL" id="BSRX01000034">
    <property type="protein sequence ID" value="GLW57171.1"/>
    <property type="molecule type" value="Genomic_DNA"/>
</dbReference>
<organism evidence="2 3">
    <name type="scientific">Kitasatospora phosalacinea</name>
    <dbReference type="NCBI Taxonomy" id="2065"/>
    <lineage>
        <taxon>Bacteria</taxon>
        <taxon>Bacillati</taxon>
        <taxon>Actinomycetota</taxon>
        <taxon>Actinomycetes</taxon>
        <taxon>Kitasatosporales</taxon>
        <taxon>Streptomycetaceae</taxon>
        <taxon>Kitasatospora</taxon>
    </lineage>
</organism>
<reference evidence="2" key="1">
    <citation type="submission" date="2023-02" db="EMBL/GenBank/DDBJ databases">
        <title>Kitasatospora phosalacinea NBRC 14362.</title>
        <authorList>
            <person name="Ichikawa N."/>
            <person name="Sato H."/>
            <person name="Tonouchi N."/>
        </authorList>
    </citation>
    <scope>NUCLEOTIDE SEQUENCE</scope>
    <source>
        <strain evidence="2">NBRC 14362</strain>
    </source>
</reference>
<feature type="compositionally biased region" description="Polar residues" evidence="1">
    <location>
        <begin position="16"/>
        <end position="26"/>
    </location>
</feature>
<dbReference type="AlphaFoldDB" id="A0A9W6PLC6"/>
<evidence type="ECO:0000313" key="3">
    <source>
        <dbReference type="Proteomes" id="UP001165143"/>
    </source>
</evidence>
<dbReference type="Proteomes" id="UP001165143">
    <property type="component" value="Unassembled WGS sequence"/>
</dbReference>
<proteinExistence type="predicted"/>
<evidence type="ECO:0000256" key="1">
    <source>
        <dbReference type="SAM" id="MobiDB-lite"/>
    </source>
</evidence>